<feature type="repeat" description="Solcar" evidence="10">
    <location>
        <begin position="147"/>
        <end position="232"/>
    </location>
</feature>
<dbReference type="PROSITE" id="PS50920">
    <property type="entry name" value="SOLCAR"/>
    <property type="match status" value="3"/>
</dbReference>
<evidence type="ECO:0000256" key="7">
    <source>
        <dbReference type="ARBA" id="ARBA00022989"/>
    </source>
</evidence>
<feature type="transmembrane region" description="Helical" evidence="12">
    <location>
        <begin position="254"/>
        <end position="273"/>
    </location>
</feature>
<comment type="subcellular location">
    <subcellularLocation>
        <location evidence="1">Mitochondrion inner membrane</location>
        <topology evidence="1">Multi-pass membrane protein</topology>
    </subcellularLocation>
</comment>
<keyword evidence="3 11" id="KW-0813">Transport</keyword>
<evidence type="ECO:0000256" key="11">
    <source>
        <dbReference type="RuleBase" id="RU000488"/>
    </source>
</evidence>
<evidence type="ECO:0000256" key="10">
    <source>
        <dbReference type="PROSITE-ProRule" id="PRU00282"/>
    </source>
</evidence>
<evidence type="ECO:0000313" key="13">
    <source>
        <dbReference type="EMBL" id="OEU09472.1"/>
    </source>
</evidence>
<sequence length="446" mass="48470">MSATDKFFFTIATIVRFAMCDVQLHHRNYPSILRTTCTKTPSGSKISSIPGGFHCLQANRFNNDENNVSKRQKFPQKRNRISSALSASDTGTALLASTSSSWDDILASSEPAIKNHEGVTVADKVSLTLFAGISVFSLLILALKAPPGSWRYFLAGGLCAAFSHAIPTPVDVVKTRKQVDPRLIDQNFLKAGRTIIDEEGFSALWAGLGPTSVGYLLEGSVKFGLYEVLKPALTCWLHRLAALSPSLAFFNSQFLIFVLSALVSGVAASFVLCPMEVIRIRLVSEPNFTSGGWIGVGYKILKNEGVNGFTKGLNPMLLKQVPYTVTKNVSFDLITKFFYSYLRQSGVATISASMKFTIPLISAAIASVLSSLTSQPGDTILSLSCAHDGDKKTRDICRGIIRSDRGIRGFFVGTRTRLLHVGIIVTIQLLIYDYVKRFCGIGATGL</sequence>
<organism evidence="13 14">
    <name type="scientific">Fragilariopsis cylindrus CCMP1102</name>
    <dbReference type="NCBI Taxonomy" id="635003"/>
    <lineage>
        <taxon>Eukaryota</taxon>
        <taxon>Sar</taxon>
        <taxon>Stramenopiles</taxon>
        <taxon>Ochrophyta</taxon>
        <taxon>Bacillariophyta</taxon>
        <taxon>Bacillariophyceae</taxon>
        <taxon>Bacillariophycidae</taxon>
        <taxon>Bacillariales</taxon>
        <taxon>Bacillariaceae</taxon>
        <taxon>Fragilariopsis</taxon>
    </lineage>
</organism>
<evidence type="ECO:0000313" key="14">
    <source>
        <dbReference type="Proteomes" id="UP000095751"/>
    </source>
</evidence>
<evidence type="ECO:0000256" key="8">
    <source>
        <dbReference type="ARBA" id="ARBA00023128"/>
    </source>
</evidence>
<feature type="repeat" description="Solcar" evidence="10">
    <location>
        <begin position="252"/>
        <end position="337"/>
    </location>
</feature>
<dbReference type="InParanoid" id="A0A1E7EU97"/>
<evidence type="ECO:0000256" key="5">
    <source>
        <dbReference type="ARBA" id="ARBA00022737"/>
    </source>
</evidence>
<reference evidence="13 14" key="1">
    <citation type="submission" date="2016-09" db="EMBL/GenBank/DDBJ databases">
        <title>Extensive genetic diversity and differential bi-allelic expression allows diatom success in the polar Southern Ocean.</title>
        <authorList>
            <consortium name="DOE Joint Genome Institute"/>
            <person name="Mock T."/>
            <person name="Otillar R.P."/>
            <person name="Strauss J."/>
            <person name="Dupont C."/>
            <person name="Frickenhaus S."/>
            <person name="Maumus F."/>
            <person name="Mcmullan M."/>
            <person name="Sanges R."/>
            <person name="Schmutz J."/>
            <person name="Toseland A."/>
            <person name="Valas R."/>
            <person name="Veluchamy A."/>
            <person name="Ward B.J."/>
            <person name="Allen A."/>
            <person name="Barry K."/>
            <person name="Falciatore A."/>
            <person name="Ferrante M."/>
            <person name="Fortunato A.E."/>
            <person name="Gloeckner G."/>
            <person name="Gruber A."/>
            <person name="Hipkin R."/>
            <person name="Janech M."/>
            <person name="Kroth P."/>
            <person name="Leese F."/>
            <person name="Lindquist E."/>
            <person name="Lyon B.R."/>
            <person name="Martin J."/>
            <person name="Mayer C."/>
            <person name="Parker M."/>
            <person name="Quesneville H."/>
            <person name="Raymond J."/>
            <person name="Uhlig C."/>
            <person name="Valentin K.U."/>
            <person name="Worden A.Z."/>
            <person name="Armbrust E.V."/>
            <person name="Bowler C."/>
            <person name="Green B."/>
            <person name="Moulton V."/>
            <person name="Van Oosterhout C."/>
            <person name="Grigoriev I."/>
        </authorList>
    </citation>
    <scope>NUCLEOTIDE SEQUENCE [LARGE SCALE GENOMIC DNA]</scope>
    <source>
        <strain evidence="13 14">CCMP1102</strain>
    </source>
</reference>
<keyword evidence="8" id="KW-0496">Mitochondrion</keyword>
<dbReference type="AlphaFoldDB" id="A0A1E7EU97"/>
<dbReference type="Proteomes" id="UP000095751">
    <property type="component" value="Unassembled WGS sequence"/>
</dbReference>
<dbReference type="PANTHER" id="PTHR45671:SF12">
    <property type="entry name" value="MITOCHONDRIAL PHOSPHATE CARRIER PROTEIN"/>
    <property type="match status" value="1"/>
</dbReference>
<dbReference type="GO" id="GO:0005315">
    <property type="term" value="F:phosphate transmembrane transporter activity"/>
    <property type="evidence" value="ECO:0007669"/>
    <property type="project" value="InterPro"/>
</dbReference>
<evidence type="ECO:0000256" key="4">
    <source>
        <dbReference type="ARBA" id="ARBA00022692"/>
    </source>
</evidence>
<keyword evidence="7 12" id="KW-1133">Transmembrane helix</keyword>
<evidence type="ECO:0000256" key="3">
    <source>
        <dbReference type="ARBA" id="ARBA00022448"/>
    </source>
</evidence>
<keyword evidence="6" id="KW-0999">Mitochondrion inner membrane</keyword>
<dbReference type="EMBL" id="KV784375">
    <property type="protein sequence ID" value="OEU09472.1"/>
    <property type="molecule type" value="Genomic_DNA"/>
</dbReference>
<dbReference type="GO" id="GO:0005743">
    <property type="term" value="C:mitochondrial inner membrane"/>
    <property type="evidence" value="ECO:0007669"/>
    <property type="project" value="UniProtKB-SubCell"/>
</dbReference>
<feature type="repeat" description="Solcar" evidence="10">
    <location>
        <begin position="354"/>
        <end position="438"/>
    </location>
</feature>
<dbReference type="Pfam" id="PF00153">
    <property type="entry name" value="Mito_carr"/>
    <property type="match status" value="3"/>
</dbReference>
<name>A0A1E7EU97_9STRA</name>
<protein>
    <submittedName>
        <fullName evidence="13">Mitochondrial carrier</fullName>
    </submittedName>
</protein>
<keyword evidence="9 10" id="KW-0472">Membrane</keyword>
<dbReference type="PANTHER" id="PTHR45671">
    <property type="entry name" value="SOLUTE CARRIER FAMILY 25 (MITOCHONDRIAL CARRIER PHOSPHATE CARRIER), MEMBER 3, LIKE-RELATED-RELATED"/>
    <property type="match status" value="1"/>
</dbReference>
<evidence type="ECO:0000256" key="6">
    <source>
        <dbReference type="ARBA" id="ARBA00022792"/>
    </source>
</evidence>
<proteinExistence type="inferred from homology"/>
<dbReference type="InterPro" id="IPR044677">
    <property type="entry name" value="SLC25A3/Pic2/Mir1-like"/>
</dbReference>
<evidence type="ECO:0000256" key="9">
    <source>
        <dbReference type="ARBA" id="ARBA00023136"/>
    </source>
</evidence>
<keyword evidence="4 10" id="KW-0812">Transmembrane</keyword>
<accession>A0A1E7EU97</accession>
<evidence type="ECO:0000256" key="1">
    <source>
        <dbReference type="ARBA" id="ARBA00004448"/>
    </source>
</evidence>
<evidence type="ECO:0000256" key="12">
    <source>
        <dbReference type="SAM" id="Phobius"/>
    </source>
</evidence>
<keyword evidence="14" id="KW-1185">Reference proteome</keyword>
<dbReference type="SUPFAM" id="SSF103506">
    <property type="entry name" value="Mitochondrial carrier"/>
    <property type="match status" value="1"/>
</dbReference>
<comment type="similarity">
    <text evidence="2 11">Belongs to the mitochondrial carrier (TC 2.A.29) family.</text>
</comment>
<dbReference type="InterPro" id="IPR018108">
    <property type="entry name" value="MCP_transmembrane"/>
</dbReference>
<gene>
    <name evidence="13" type="ORF">FRACYDRAFT_264161</name>
</gene>
<evidence type="ECO:0000256" key="2">
    <source>
        <dbReference type="ARBA" id="ARBA00006375"/>
    </source>
</evidence>
<dbReference type="GO" id="GO:1990547">
    <property type="term" value="P:mitochondrial phosphate ion transmembrane transport"/>
    <property type="evidence" value="ECO:0007669"/>
    <property type="project" value="InterPro"/>
</dbReference>
<dbReference type="Gene3D" id="1.50.40.10">
    <property type="entry name" value="Mitochondrial carrier domain"/>
    <property type="match status" value="1"/>
</dbReference>
<dbReference type="InterPro" id="IPR023395">
    <property type="entry name" value="MCP_dom_sf"/>
</dbReference>
<dbReference type="KEGG" id="fcy:FRACYDRAFT_264161"/>
<dbReference type="OrthoDB" id="427452at2759"/>
<keyword evidence="5" id="KW-0677">Repeat</keyword>